<reference evidence="2 3" key="1">
    <citation type="journal article" date="2014" name="Syst. Appl. Microbiol.">
        <title>Complete genomes of freshwater sulfur oxidizers Sulfuricella denitrificans skB26 and Sulfuritalea hydrogenivorans sk43H: genetic insights into the sulfur oxidation pathway of betaproteobacteria.</title>
        <authorList>
            <person name="Watanabe T."/>
            <person name="Kojima H."/>
            <person name="Fukui M."/>
        </authorList>
    </citation>
    <scope>NUCLEOTIDE SEQUENCE [LARGE SCALE GENOMIC DNA]</scope>
    <source>
        <strain evidence="2">DSM22779</strain>
    </source>
</reference>
<organism evidence="2 3">
    <name type="scientific">Sulfuritalea hydrogenivorans sk43H</name>
    <dbReference type="NCBI Taxonomy" id="1223802"/>
    <lineage>
        <taxon>Bacteria</taxon>
        <taxon>Pseudomonadati</taxon>
        <taxon>Pseudomonadota</taxon>
        <taxon>Betaproteobacteria</taxon>
        <taxon>Nitrosomonadales</taxon>
        <taxon>Sterolibacteriaceae</taxon>
        <taxon>Sulfuritalea</taxon>
    </lineage>
</organism>
<dbReference type="HOGENOM" id="CLU_055090_0_0_4"/>
<dbReference type="AlphaFoldDB" id="W0SIA8"/>
<feature type="chain" id="PRO_5004795478" evidence="1">
    <location>
        <begin position="20"/>
        <end position="408"/>
    </location>
</feature>
<dbReference type="SUPFAM" id="SSF56954">
    <property type="entry name" value="Outer membrane efflux proteins (OEP)"/>
    <property type="match status" value="1"/>
</dbReference>
<proteinExistence type="predicted"/>
<dbReference type="Gene3D" id="1.20.1600.10">
    <property type="entry name" value="Outer membrane efflux proteins (OEP)"/>
    <property type="match status" value="1"/>
</dbReference>
<evidence type="ECO:0000313" key="2">
    <source>
        <dbReference type="EMBL" id="BAO31199.1"/>
    </source>
</evidence>
<dbReference type="STRING" id="1223802.SUTH_03429"/>
<evidence type="ECO:0000313" key="3">
    <source>
        <dbReference type="Proteomes" id="UP000031637"/>
    </source>
</evidence>
<evidence type="ECO:0000256" key="1">
    <source>
        <dbReference type="SAM" id="SignalP"/>
    </source>
</evidence>
<keyword evidence="3" id="KW-1185">Reference proteome</keyword>
<dbReference type="Proteomes" id="UP000031637">
    <property type="component" value="Chromosome"/>
</dbReference>
<dbReference type="KEGG" id="shd:SUTH_03429"/>
<keyword evidence="1" id="KW-0732">Signal</keyword>
<protein>
    <submittedName>
        <fullName evidence="2">Outer membrane efflux protein</fullName>
    </submittedName>
</protein>
<feature type="signal peptide" evidence="1">
    <location>
        <begin position="1"/>
        <end position="19"/>
    </location>
</feature>
<sequence length="408" mass="44751">MKRLLILLLWPLTAFAVDAPDLPPAVLVEQALRAHPVVRGAVAGIQVEEANRDRLEAGPHELALKLSTQQRRERPLGLSYREQEIGFERAIRLPGKAAKDAELGAAGVDQARFALGDALHETARLLLSRWFEWQREAAAAKEWAAQVETLRRQHEVVGKRVGAGDAAKLEELLSGAQLAQAQGQQAQAANRQDRAALEFVQHFPGIALPAQAALDGPPAIPDAPEVWRERILAHNHELALARGGARRGRLAAQRLDAERLPDPTVGLTYGSERDGQERIVGLQLTIPLPGSGRAASARAGAAEADAASAREALVLARVEAEAQRTVRLAHGSREQWLRLAEVARRMDDNARLLEKAWRLGEGQFAELQNARRQAIEARLAATQARLEASEARYRLMLDAHQLWNTEIE</sequence>
<dbReference type="OrthoDB" id="7616984at2"/>
<name>W0SIA8_9PROT</name>
<dbReference type="GO" id="GO:0015562">
    <property type="term" value="F:efflux transmembrane transporter activity"/>
    <property type="evidence" value="ECO:0007669"/>
    <property type="project" value="InterPro"/>
</dbReference>
<dbReference type="RefSeq" id="WP_084207480.1">
    <property type="nucleotide sequence ID" value="NZ_AP012547.1"/>
</dbReference>
<gene>
    <name evidence="2" type="ORF">SUTH_03429</name>
</gene>
<accession>W0SIA8</accession>
<dbReference type="EMBL" id="AP012547">
    <property type="protein sequence ID" value="BAO31199.1"/>
    <property type="molecule type" value="Genomic_DNA"/>
</dbReference>